<dbReference type="GO" id="GO:0042773">
    <property type="term" value="P:ATP synthesis coupled electron transport"/>
    <property type="evidence" value="ECO:0007669"/>
    <property type="project" value="InterPro"/>
</dbReference>
<feature type="transmembrane region" description="Helical" evidence="6">
    <location>
        <begin position="387"/>
        <end position="413"/>
    </location>
</feature>
<dbReference type="OrthoDB" id="19089at2157"/>
<dbReference type="PANTHER" id="PTHR43507:SF1">
    <property type="entry name" value="NADH-UBIQUINONE OXIDOREDUCTASE CHAIN 4"/>
    <property type="match status" value="1"/>
</dbReference>
<feature type="domain" description="NADH:quinone oxidoreductase/Mrp antiporter transmembrane" evidence="7">
    <location>
        <begin position="133"/>
        <end position="428"/>
    </location>
</feature>
<evidence type="ECO:0000256" key="3">
    <source>
        <dbReference type="ARBA" id="ARBA00022692"/>
    </source>
</evidence>
<keyword evidence="4 6" id="KW-1133">Transmembrane helix</keyword>
<dbReference type="NCBIfam" id="TIGR01972">
    <property type="entry name" value="NDH_I_M"/>
    <property type="match status" value="1"/>
</dbReference>
<dbReference type="Proteomes" id="UP000282322">
    <property type="component" value="Unassembled WGS sequence"/>
</dbReference>
<feature type="transmembrane region" description="Helical" evidence="6">
    <location>
        <begin position="472"/>
        <end position="493"/>
    </location>
</feature>
<evidence type="ECO:0000313" key="9">
    <source>
        <dbReference type="Proteomes" id="UP000282322"/>
    </source>
</evidence>
<reference evidence="8 9" key="1">
    <citation type="submission" date="2018-11" db="EMBL/GenBank/DDBJ databases">
        <title>Taxonoimc description of Halomarina strain SPP-AMP-1.</title>
        <authorList>
            <person name="Pal Y."/>
            <person name="Srinivasana K."/>
            <person name="Verma A."/>
            <person name="Kumar P."/>
        </authorList>
    </citation>
    <scope>NUCLEOTIDE SEQUENCE [LARGE SCALE GENOMIC DNA]</scope>
    <source>
        <strain evidence="8 9">SPP-AMP-1</strain>
    </source>
</reference>
<keyword evidence="3 6" id="KW-0812">Transmembrane</keyword>
<evidence type="ECO:0000256" key="4">
    <source>
        <dbReference type="ARBA" id="ARBA00022989"/>
    </source>
</evidence>
<evidence type="ECO:0000256" key="6">
    <source>
        <dbReference type="SAM" id="Phobius"/>
    </source>
</evidence>
<dbReference type="PANTHER" id="PTHR43507">
    <property type="entry name" value="NADH-UBIQUINONE OXIDOREDUCTASE CHAIN 4"/>
    <property type="match status" value="1"/>
</dbReference>
<comment type="similarity">
    <text evidence="2">Belongs to the complex I subunit 4 family.</text>
</comment>
<comment type="subcellular location">
    <subcellularLocation>
        <location evidence="1">Membrane</location>
        <topology evidence="1">Multi-pass membrane protein</topology>
    </subcellularLocation>
</comment>
<dbReference type="Pfam" id="PF00361">
    <property type="entry name" value="Proton_antipo_M"/>
    <property type="match status" value="1"/>
</dbReference>
<dbReference type="InterPro" id="IPR010227">
    <property type="entry name" value="NADH_Q_OxRdtase_chainM/4"/>
</dbReference>
<keyword evidence="9" id="KW-1185">Reference proteome</keyword>
<proteinExistence type="inferred from homology"/>
<feature type="transmembrane region" description="Helical" evidence="6">
    <location>
        <begin position="85"/>
        <end position="108"/>
    </location>
</feature>
<sequence>MMIELLLGVCLVGAVAIFLLPDRYSARLSFGISLLPIIGSLYMYATFDGVGNALLEGSTLAFETKVNWLSIGPYELFYHVGLDGVSMPLIVLTTILTTLAILSAWTPIDERQSQFYGLMLLMEASLIGVFAALDFFVWFVFWEAVLIPMYFLIGVWGGPRRKYAAIKFFVYTNVASLVMFVGFFLLVFGLGDSIQTLGLPAIAQALSAPGAVESIAGMPPNTVKAVAFFLMFAGFAVKVPVVPVHTWLPDAHVEAPTPVSVILAGVLLKMGTYALLRFNFTFLPEIAQQYALILVAFAVVSVIYGALLALAQQDLKRIVAYSSVSSMGYVILGLVAFTLYGLGGATFQMISHGLISGLLFLGVGVIYNTTHTRMVGDMSGLADRMPVTAGAIVAGSFAYMGLPLMSGFVAEFLVFSGSFSADFAYAPLLTAIAMFGIVIVAGYYLFAMQRTLFGQFSVSTDYEITRASAHDVVPLVVLIVLIIALGSVPEIVFDMIEGAIRPMTELTATQQADTGSEMLGLGVSFLGGVLL</sequence>
<feature type="transmembrane region" description="Helical" evidence="6">
    <location>
        <begin position="228"/>
        <end position="248"/>
    </location>
</feature>
<name>A0A3P3RJ73_9EURY</name>
<dbReference type="GO" id="GO:0015990">
    <property type="term" value="P:electron transport coupled proton transport"/>
    <property type="evidence" value="ECO:0007669"/>
    <property type="project" value="TreeGrafter"/>
</dbReference>
<evidence type="ECO:0000313" key="8">
    <source>
        <dbReference type="EMBL" id="RRJ33435.1"/>
    </source>
</evidence>
<protein>
    <submittedName>
        <fullName evidence="8">NuoM family protein</fullName>
    </submittedName>
</protein>
<evidence type="ECO:0000256" key="5">
    <source>
        <dbReference type="ARBA" id="ARBA00023136"/>
    </source>
</evidence>
<gene>
    <name evidence="8" type="ORF">EIK79_01110</name>
</gene>
<keyword evidence="5 6" id="KW-0472">Membrane</keyword>
<evidence type="ECO:0000259" key="7">
    <source>
        <dbReference type="Pfam" id="PF00361"/>
    </source>
</evidence>
<evidence type="ECO:0000256" key="2">
    <source>
        <dbReference type="ARBA" id="ARBA00009025"/>
    </source>
</evidence>
<dbReference type="EMBL" id="RRCH01000003">
    <property type="protein sequence ID" value="RRJ33435.1"/>
    <property type="molecule type" value="Genomic_DNA"/>
</dbReference>
<feature type="transmembrane region" description="Helical" evidence="6">
    <location>
        <begin position="115"/>
        <end position="133"/>
    </location>
</feature>
<feature type="transmembrane region" description="Helical" evidence="6">
    <location>
        <begin position="349"/>
        <end position="367"/>
    </location>
</feature>
<dbReference type="InterPro" id="IPR001750">
    <property type="entry name" value="ND/Mrp_TM"/>
</dbReference>
<accession>A0A3P3RJ73</accession>
<dbReference type="InterPro" id="IPR003918">
    <property type="entry name" value="NADH_UbQ_OxRdtase"/>
</dbReference>
<dbReference type="GO" id="GO:0016020">
    <property type="term" value="C:membrane"/>
    <property type="evidence" value="ECO:0007669"/>
    <property type="project" value="UniProtKB-SubCell"/>
</dbReference>
<dbReference type="GO" id="GO:0003954">
    <property type="term" value="F:NADH dehydrogenase activity"/>
    <property type="evidence" value="ECO:0007669"/>
    <property type="project" value="TreeGrafter"/>
</dbReference>
<dbReference type="GO" id="GO:0048039">
    <property type="term" value="F:ubiquinone binding"/>
    <property type="evidence" value="ECO:0007669"/>
    <property type="project" value="TreeGrafter"/>
</dbReference>
<dbReference type="RefSeq" id="WP_124953298.1">
    <property type="nucleotide sequence ID" value="NZ_RRCH01000003.1"/>
</dbReference>
<dbReference type="PRINTS" id="PR01437">
    <property type="entry name" value="NUOXDRDTASE4"/>
</dbReference>
<dbReference type="GO" id="GO:0008137">
    <property type="term" value="F:NADH dehydrogenase (ubiquinone) activity"/>
    <property type="evidence" value="ECO:0007669"/>
    <property type="project" value="InterPro"/>
</dbReference>
<organism evidence="8 9">
    <name type="scientific">Halocatena pleomorpha</name>
    <dbReference type="NCBI Taxonomy" id="1785090"/>
    <lineage>
        <taxon>Archaea</taxon>
        <taxon>Methanobacteriati</taxon>
        <taxon>Methanobacteriota</taxon>
        <taxon>Stenosarchaea group</taxon>
        <taxon>Halobacteria</taxon>
        <taxon>Halobacteriales</taxon>
        <taxon>Natronomonadaceae</taxon>
        <taxon>Halocatena</taxon>
    </lineage>
</organism>
<feature type="transmembrane region" description="Helical" evidence="6">
    <location>
        <begin position="318"/>
        <end position="342"/>
    </location>
</feature>
<dbReference type="AlphaFoldDB" id="A0A3P3RJ73"/>
<feature type="transmembrane region" description="Helical" evidence="6">
    <location>
        <begin position="290"/>
        <end position="312"/>
    </location>
</feature>
<feature type="transmembrane region" description="Helical" evidence="6">
    <location>
        <begin position="425"/>
        <end position="446"/>
    </location>
</feature>
<evidence type="ECO:0000256" key="1">
    <source>
        <dbReference type="ARBA" id="ARBA00004141"/>
    </source>
</evidence>
<feature type="transmembrane region" description="Helical" evidence="6">
    <location>
        <begin position="139"/>
        <end position="156"/>
    </location>
</feature>
<feature type="transmembrane region" description="Helical" evidence="6">
    <location>
        <begin position="168"/>
        <end position="191"/>
    </location>
</feature>
<feature type="transmembrane region" description="Helical" evidence="6">
    <location>
        <begin position="260"/>
        <end position="278"/>
    </location>
</feature>
<comment type="caution">
    <text evidence="8">The sequence shown here is derived from an EMBL/GenBank/DDBJ whole genome shotgun (WGS) entry which is preliminary data.</text>
</comment>